<evidence type="ECO:0000313" key="3">
    <source>
        <dbReference type="Proteomes" id="UP000334990"/>
    </source>
</evidence>
<evidence type="ECO:0000313" key="2">
    <source>
        <dbReference type="EMBL" id="GES00401.1"/>
    </source>
</evidence>
<reference evidence="2 3" key="1">
    <citation type="submission" date="2019-10" db="EMBL/GenBank/DDBJ databases">
        <title>Whole genome shotgun sequence of Acrocarpospora corrugata NBRC 13972.</title>
        <authorList>
            <person name="Ichikawa N."/>
            <person name="Kimura A."/>
            <person name="Kitahashi Y."/>
            <person name="Komaki H."/>
            <person name="Oguchi A."/>
        </authorList>
    </citation>
    <scope>NUCLEOTIDE SEQUENCE [LARGE SCALE GENOMIC DNA]</scope>
    <source>
        <strain evidence="2 3">NBRC 13972</strain>
    </source>
</reference>
<accession>A0A5M3VZY4</accession>
<name>A0A5M3VZY4_9ACTN</name>
<comment type="caution">
    <text evidence="2">The sequence shown here is derived from an EMBL/GenBank/DDBJ whole genome shotgun (WGS) entry which is preliminary data.</text>
</comment>
<dbReference type="InterPro" id="IPR027417">
    <property type="entry name" value="P-loop_NTPase"/>
</dbReference>
<feature type="region of interest" description="Disordered" evidence="1">
    <location>
        <begin position="356"/>
        <end position="381"/>
    </location>
</feature>
<dbReference type="Proteomes" id="UP000334990">
    <property type="component" value="Unassembled WGS sequence"/>
</dbReference>
<gene>
    <name evidence="2" type="ORF">Acor_24650</name>
</gene>
<dbReference type="SUPFAM" id="SSF52540">
    <property type="entry name" value="P-loop containing nucleoside triphosphate hydrolases"/>
    <property type="match status" value="1"/>
</dbReference>
<organism evidence="2 3">
    <name type="scientific">Acrocarpospora corrugata</name>
    <dbReference type="NCBI Taxonomy" id="35763"/>
    <lineage>
        <taxon>Bacteria</taxon>
        <taxon>Bacillati</taxon>
        <taxon>Actinomycetota</taxon>
        <taxon>Actinomycetes</taxon>
        <taxon>Streptosporangiales</taxon>
        <taxon>Streptosporangiaceae</taxon>
        <taxon>Acrocarpospora</taxon>
    </lineage>
</organism>
<keyword evidence="3" id="KW-1185">Reference proteome</keyword>
<feature type="compositionally biased region" description="Polar residues" evidence="1">
    <location>
        <begin position="415"/>
        <end position="430"/>
    </location>
</feature>
<protein>
    <submittedName>
        <fullName evidence="2">Uncharacterized protein</fullName>
    </submittedName>
</protein>
<evidence type="ECO:0000256" key="1">
    <source>
        <dbReference type="SAM" id="MobiDB-lite"/>
    </source>
</evidence>
<sequence>MHSPGVAVGRDNSGIISSGDHATILMIGSAAGPREAAVRERPQPGRPLSEVADPFAHQLEIHRAIDSTVAGLPALPAYVPRAHDQALGAVVAEAAAGASRVAVLVGGSSTGKTRACWEALHPLRDQPREWRLRHPIDPTRPDAVLDALERIGPQTVVWLNEAQFYLADPQLGERVAAGLRELLRDPGRGPVLVLATLWPKYWDTLITRTGGDPHAQARELLDGHKISVADQFTESDLRALADHTGGDPRLGEAAERAQDAQITQYLAGVPVLMDRYEQAPPAIKALIHAAMDARRLGCGPYLPLGLLAGAAPGYLTGTEWDQAGEEWLERALEYVTTPCNGIPGILAAVKSGAVRNRRRRTAHATGSAGSRGRATRPAPGWSLTGALRRVSLLPVRSPARTGGGGVMQAVKRRPTQTVTPAPAESQQRAP</sequence>
<feature type="region of interest" description="Disordered" evidence="1">
    <location>
        <begin position="394"/>
        <end position="430"/>
    </location>
</feature>
<dbReference type="AlphaFoldDB" id="A0A5M3VZY4"/>
<dbReference type="EMBL" id="BLAD01000044">
    <property type="protein sequence ID" value="GES00401.1"/>
    <property type="molecule type" value="Genomic_DNA"/>
</dbReference>
<proteinExistence type="predicted"/>